<accession>A0A077EK86</accession>
<dbReference type="RefSeq" id="WP_024566275.1">
    <property type="nucleotide sequence ID" value="NZ_CP007547.1"/>
</dbReference>
<feature type="domain" description="Peptidase C39" evidence="11">
    <location>
        <begin position="6"/>
        <end position="131"/>
    </location>
</feature>
<dbReference type="Gene3D" id="3.40.50.300">
    <property type="entry name" value="P-loop containing nucleotide triphosphate hydrolases"/>
    <property type="match status" value="1"/>
</dbReference>
<dbReference type="Pfam" id="PF00664">
    <property type="entry name" value="ABC_membrane"/>
    <property type="match status" value="1"/>
</dbReference>
<feature type="transmembrane region" description="Helical" evidence="8">
    <location>
        <begin position="285"/>
        <end position="304"/>
    </location>
</feature>
<dbReference type="GO" id="GO:0008233">
    <property type="term" value="F:peptidase activity"/>
    <property type="evidence" value="ECO:0007669"/>
    <property type="project" value="InterPro"/>
</dbReference>
<feature type="domain" description="ABC transporter" evidence="9">
    <location>
        <begin position="491"/>
        <end position="727"/>
    </location>
</feature>
<evidence type="ECO:0000256" key="8">
    <source>
        <dbReference type="SAM" id="Phobius"/>
    </source>
</evidence>
<dbReference type="PROSITE" id="PS50893">
    <property type="entry name" value="ABC_TRANSPORTER_2"/>
    <property type="match status" value="1"/>
</dbReference>
<dbReference type="SUPFAM" id="SSF90123">
    <property type="entry name" value="ABC transporter transmembrane region"/>
    <property type="match status" value="1"/>
</dbReference>
<dbReference type="InterPro" id="IPR017871">
    <property type="entry name" value="ABC_transporter-like_CS"/>
</dbReference>
<dbReference type="InterPro" id="IPR005074">
    <property type="entry name" value="Peptidase_C39"/>
</dbReference>
<feature type="domain" description="ABC transmembrane type-1" evidence="10">
    <location>
        <begin position="170"/>
        <end position="451"/>
    </location>
</feature>
<dbReference type="Proteomes" id="UP000028933">
    <property type="component" value="Chromosome"/>
</dbReference>
<dbReference type="PROSITE" id="PS00211">
    <property type="entry name" value="ABC_TRANSPORTER_1"/>
    <property type="match status" value="1"/>
</dbReference>
<dbReference type="HOGENOM" id="CLU_000604_95_3_10"/>
<dbReference type="InterPro" id="IPR036640">
    <property type="entry name" value="ABC1_TM_sf"/>
</dbReference>
<dbReference type="Pfam" id="PF00005">
    <property type="entry name" value="ABC_tran"/>
    <property type="match status" value="1"/>
</dbReference>
<evidence type="ECO:0000259" key="11">
    <source>
        <dbReference type="PROSITE" id="PS50990"/>
    </source>
</evidence>
<reference evidence="12" key="2">
    <citation type="journal article" date="2015" name="Genome Biol. Evol.">
        <title>Complete Genome Sequence and Transcriptomic Analysis of the Novel Pathogen Elizabethkingia anophelis in Response to Oxidative Stress.</title>
        <authorList>
            <person name="Li Y."/>
            <person name="Liu Y."/>
            <person name="Chew S.C."/>
            <person name="Tay M."/>
            <person name="Salido M.M."/>
            <person name="Teo J."/>
            <person name="Lauro F.M."/>
            <person name="Givskov M."/>
            <person name="Yang L."/>
        </authorList>
    </citation>
    <scope>NUCLEOTIDE SEQUENCE</scope>
    <source>
        <strain evidence="12">NUHP1</strain>
    </source>
</reference>
<evidence type="ECO:0000256" key="3">
    <source>
        <dbReference type="ARBA" id="ARBA00022741"/>
    </source>
</evidence>
<reference evidence="12" key="1">
    <citation type="journal article" date="2013" name="Lancet">
        <title>First case of E anophelis outbreak in an intensive-care unit.</title>
        <authorList>
            <person name="Teo J."/>
            <person name="Tan S.Y."/>
            <person name="Tay M."/>
            <person name="Ding Y."/>
            <person name="Kjelleberg S."/>
            <person name="Givskov M."/>
            <person name="Lin R.T."/>
            <person name="Yang L."/>
        </authorList>
    </citation>
    <scope>NUCLEOTIDE SEQUENCE [LARGE SCALE GENOMIC DNA]</scope>
    <source>
        <strain evidence="12">NUHP1</strain>
    </source>
</reference>
<keyword evidence="7 8" id="KW-0472">Membrane</keyword>
<dbReference type="GO" id="GO:0006508">
    <property type="term" value="P:proteolysis"/>
    <property type="evidence" value="ECO:0007669"/>
    <property type="project" value="InterPro"/>
</dbReference>
<dbReference type="CDD" id="cd18571">
    <property type="entry name" value="ABC_6TM_peptidase_like"/>
    <property type="match status" value="1"/>
</dbReference>
<dbReference type="InterPro" id="IPR027417">
    <property type="entry name" value="P-loop_NTPase"/>
</dbReference>
<evidence type="ECO:0000256" key="7">
    <source>
        <dbReference type="ARBA" id="ARBA00023136"/>
    </source>
</evidence>
<dbReference type="InterPro" id="IPR011527">
    <property type="entry name" value="ABC1_TM_dom"/>
</dbReference>
<dbReference type="InterPro" id="IPR039421">
    <property type="entry name" value="Type_1_exporter"/>
</dbReference>
<dbReference type="CDD" id="cd02418">
    <property type="entry name" value="Peptidase_C39B"/>
    <property type="match status" value="1"/>
</dbReference>
<feature type="transmembrane region" description="Helical" evidence="8">
    <location>
        <begin position="310"/>
        <end position="327"/>
    </location>
</feature>
<organism evidence="12 13">
    <name type="scientific">Elizabethkingia anophelis NUHP1</name>
    <dbReference type="NCBI Taxonomy" id="1338011"/>
    <lineage>
        <taxon>Bacteria</taxon>
        <taxon>Pseudomonadati</taxon>
        <taxon>Bacteroidota</taxon>
        <taxon>Flavobacteriia</taxon>
        <taxon>Flavobacteriales</taxon>
        <taxon>Weeksellaceae</taxon>
        <taxon>Elizabethkingia</taxon>
    </lineage>
</organism>
<dbReference type="PANTHER" id="PTHR43394:SF1">
    <property type="entry name" value="ATP-BINDING CASSETTE SUB-FAMILY B MEMBER 10, MITOCHONDRIAL"/>
    <property type="match status" value="1"/>
</dbReference>
<dbReference type="STRING" id="1338011.BD94_3168"/>
<dbReference type="InterPro" id="IPR003593">
    <property type="entry name" value="AAA+_ATPase"/>
</dbReference>
<evidence type="ECO:0000256" key="4">
    <source>
        <dbReference type="ARBA" id="ARBA00022801"/>
    </source>
</evidence>
<evidence type="ECO:0000256" key="2">
    <source>
        <dbReference type="ARBA" id="ARBA00022692"/>
    </source>
</evidence>
<feature type="transmembrane region" description="Helical" evidence="8">
    <location>
        <begin position="405"/>
        <end position="432"/>
    </location>
</feature>
<proteinExistence type="predicted"/>
<evidence type="ECO:0000259" key="10">
    <source>
        <dbReference type="PROSITE" id="PS50929"/>
    </source>
</evidence>
<dbReference type="AlphaFoldDB" id="A0A077EK86"/>
<dbReference type="FunFam" id="3.40.50.300:FF:000218">
    <property type="entry name" value="Multidrug ABC transporter ATP-binding protein"/>
    <property type="match status" value="1"/>
</dbReference>
<protein>
    <submittedName>
        <fullName evidence="12">ABC transporter ATP-binding protein</fullName>
    </submittedName>
</protein>
<evidence type="ECO:0000256" key="6">
    <source>
        <dbReference type="ARBA" id="ARBA00022989"/>
    </source>
</evidence>
<dbReference type="EMBL" id="CP007547">
    <property type="protein sequence ID" value="AIL46943.1"/>
    <property type="molecule type" value="Genomic_DNA"/>
</dbReference>
<evidence type="ECO:0000313" key="12">
    <source>
        <dbReference type="EMBL" id="AIL46943.1"/>
    </source>
</evidence>
<sequence length="733" mass="83777">MEIVIQHDQMDCGPACLAMISSHYGKKISMQFLRDTMFITREGVSVYGLTLAANKIGFNNITAKLNVDDFNNELCPCILHWNQNHFVVLTKVSKQKFGKKLKYTIIDPGYGYMQLTKDEFASSWVTDDNKGIALFLEPTQEFYNSTFPQERKISLKYIFRYLKPYRKSMLWIILLLLVSSITTVVFPILTQKLVDDGVSKNDLNIVGVILLAQLAFFLGNMIADALRNWLTLVIGTKINIKIIADFLKGLFKLPMKFFEIKMMGDFNQRFQDHDRIENLLTTQSVITYFSFITFSVFLGILWYYDVRILLLYSLCTSLSVAWSLVWMKKRKILDYFRFQIRAKNQQSVYEIISGMPEIKLNQFENAKSDEWEAIQQELYKVNIRILKLDQTQTLGFEFINQLKNIIVTFLACLYVIKGNMTLGALLSVSYIIGQMNAPLAQFIGFFRSLQDAKLSFARLNEIEDHPIEESDRMIALDTKPSKVHRKSERGILLNNVSYQYEGPESSFVLDKINAFIPEGKVTAIVGASGSGKTTLMKLLLRFYDPTEGTIEYNKNNILDISPRDLRTNCGVVMQDGYIFTDSIERNITTGERDIEKRRLNRAVKIANIKSFIDELPLGYGTKIGAAGNGISGGQKQRVLIARAVYKNPHYIFFDEATSALDAENEKIIHDNLQSFFKGKTVVIIAHRLSTVKNADQIIVLKQGKIVEEGNHSDLVQRKGEYFNLVKNQLELGL</sequence>
<comment type="subcellular location">
    <subcellularLocation>
        <location evidence="1">Cell membrane</location>
        <topology evidence="1">Multi-pass membrane protein</topology>
    </subcellularLocation>
</comment>
<evidence type="ECO:0000256" key="5">
    <source>
        <dbReference type="ARBA" id="ARBA00022840"/>
    </source>
</evidence>
<dbReference type="InterPro" id="IPR003439">
    <property type="entry name" value="ABC_transporter-like_ATP-bd"/>
</dbReference>
<dbReference type="GO" id="GO:0005524">
    <property type="term" value="F:ATP binding"/>
    <property type="evidence" value="ECO:0007669"/>
    <property type="project" value="UniProtKB-KW"/>
</dbReference>
<dbReference type="SUPFAM" id="SSF52540">
    <property type="entry name" value="P-loop containing nucleoside triphosphate hydrolases"/>
    <property type="match status" value="1"/>
</dbReference>
<dbReference type="PROSITE" id="PS50929">
    <property type="entry name" value="ABC_TM1F"/>
    <property type="match status" value="1"/>
</dbReference>
<keyword evidence="6 8" id="KW-1133">Transmembrane helix</keyword>
<keyword evidence="4" id="KW-0378">Hydrolase</keyword>
<dbReference type="Gene3D" id="3.90.70.10">
    <property type="entry name" value="Cysteine proteinases"/>
    <property type="match status" value="1"/>
</dbReference>
<keyword evidence="2 8" id="KW-0812">Transmembrane</keyword>
<gene>
    <name evidence="12" type="ORF">BD94_3168</name>
</gene>
<keyword evidence="5 12" id="KW-0067">ATP-binding</keyword>
<dbReference type="PROSITE" id="PS50990">
    <property type="entry name" value="PEPTIDASE_C39"/>
    <property type="match status" value="1"/>
</dbReference>
<dbReference type="GO" id="GO:0015421">
    <property type="term" value="F:ABC-type oligopeptide transporter activity"/>
    <property type="evidence" value="ECO:0007669"/>
    <property type="project" value="TreeGrafter"/>
</dbReference>
<dbReference type="GO" id="GO:0005886">
    <property type="term" value="C:plasma membrane"/>
    <property type="evidence" value="ECO:0007669"/>
    <property type="project" value="UniProtKB-SubCell"/>
</dbReference>
<evidence type="ECO:0000259" key="9">
    <source>
        <dbReference type="PROSITE" id="PS50893"/>
    </source>
</evidence>
<feature type="transmembrane region" description="Helical" evidence="8">
    <location>
        <begin position="203"/>
        <end position="223"/>
    </location>
</feature>
<dbReference type="KEGG" id="eao:BD94_3168"/>
<evidence type="ECO:0000256" key="1">
    <source>
        <dbReference type="ARBA" id="ARBA00004651"/>
    </source>
</evidence>
<keyword evidence="3" id="KW-0547">Nucleotide-binding</keyword>
<evidence type="ECO:0000313" key="13">
    <source>
        <dbReference type="Proteomes" id="UP000028933"/>
    </source>
</evidence>
<name>A0A077EK86_9FLAO</name>
<dbReference type="GO" id="GO:0016887">
    <property type="term" value="F:ATP hydrolysis activity"/>
    <property type="evidence" value="ECO:0007669"/>
    <property type="project" value="InterPro"/>
</dbReference>
<dbReference type="eggNOG" id="COG2274">
    <property type="taxonomic scope" value="Bacteria"/>
</dbReference>
<dbReference type="Pfam" id="PF03412">
    <property type="entry name" value="Peptidase_C39"/>
    <property type="match status" value="1"/>
</dbReference>
<dbReference type="PANTHER" id="PTHR43394">
    <property type="entry name" value="ATP-DEPENDENT PERMEASE MDL1, MITOCHONDRIAL"/>
    <property type="match status" value="1"/>
</dbReference>
<feature type="transmembrane region" description="Helical" evidence="8">
    <location>
        <begin position="169"/>
        <end position="191"/>
    </location>
</feature>
<dbReference type="SMART" id="SM00382">
    <property type="entry name" value="AAA"/>
    <property type="match status" value="1"/>
</dbReference>
<dbReference type="Gene3D" id="1.20.1560.10">
    <property type="entry name" value="ABC transporter type 1, transmembrane domain"/>
    <property type="match status" value="1"/>
</dbReference>